<dbReference type="InterPro" id="IPR036388">
    <property type="entry name" value="WH-like_DNA-bd_sf"/>
</dbReference>
<keyword evidence="2" id="KW-0238">DNA-binding</keyword>
<name>A0ABP9HA81_9ACTN</name>
<feature type="domain" description="IclR-ED" evidence="6">
    <location>
        <begin position="83"/>
        <end position="266"/>
    </location>
</feature>
<dbReference type="InterPro" id="IPR005471">
    <property type="entry name" value="Tscrpt_reg_IclR_N"/>
</dbReference>
<dbReference type="Gene3D" id="1.10.10.10">
    <property type="entry name" value="Winged helix-like DNA-binding domain superfamily/Winged helix DNA-binding domain"/>
    <property type="match status" value="1"/>
</dbReference>
<keyword evidence="1" id="KW-0805">Transcription regulation</keyword>
<protein>
    <submittedName>
        <fullName evidence="7">IclR family transcriptional regulator</fullName>
    </submittedName>
</protein>
<evidence type="ECO:0000256" key="4">
    <source>
        <dbReference type="SAM" id="MobiDB-lite"/>
    </source>
</evidence>
<organism evidence="7 8">
    <name type="scientific">Kineococcus glutinatus</name>
    <dbReference type="NCBI Taxonomy" id="1070872"/>
    <lineage>
        <taxon>Bacteria</taxon>
        <taxon>Bacillati</taxon>
        <taxon>Actinomycetota</taxon>
        <taxon>Actinomycetes</taxon>
        <taxon>Kineosporiales</taxon>
        <taxon>Kineosporiaceae</taxon>
        <taxon>Kineococcus</taxon>
    </lineage>
</organism>
<comment type="caution">
    <text evidence="7">The sequence shown here is derived from an EMBL/GenBank/DDBJ whole genome shotgun (WGS) entry which is preliminary data.</text>
</comment>
<dbReference type="InterPro" id="IPR036390">
    <property type="entry name" value="WH_DNA-bd_sf"/>
</dbReference>
<dbReference type="Pfam" id="PF01614">
    <property type="entry name" value="IclR_C"/>
    <property type="match status" value="1"/>
</dbReference>
<feature type="region of interest" description="Disordered" evidence="4">
    <location>
        <begin position="1"/>
        <end position="21"/>
    </location>
</feature>
<gene>
    <name evidence="7" type="ORF">GCM10023225_05710</name>
</gene>
<dbReference type="SMART" id="SM00346">
    <property type="entry name" value="HTH_ICLR"/>
    <property type="match status" value="1"/>
</dbReference>
<sequence length="268" mass="28535">MGTMTSRTLADGHAADEGRPAAAANASEKTLLVLEAVLDHPRFSDVVEATGLAKATAHRILTTLLNRQFVTLAPDGSYLPGPKVLSLAGRALQRIDISAIAQPFVDELVARVRCTVHVGVANGDEIVYLIRADSDKPYRMPSRVGLAIPLHTSGIGKAVLSGYTDDGLDHYAARTGLPRRTPNTITTPEALRAEIARVRRLGYALDREENEPGVGCVAAPVRDHTGTIRYGLSASTLTLEHNQEQIEAMAAQVVAAADRISAALGHVR</sequence>
<dbReference type="Pfam" id="PF09339">
    <property type="entry name" value="HTH_IclR"/>
    <property type="match status" value="1"/>
</dbReference>
<evidence type="ECO:0000259" key="6">
    <source>
        <dbReference type="PROSITE" id="PS51078"/>
    </source>
</evidence>
<evidence type="ECO:0000256" key="3">
    <source>
        <dbReference type="ARBA" id="ARBA00023163"/>
    </source>
</evidence>
<dbReference type="SUPFAM" id="SSF46785">
    <property type="entry name" value="Winged helix' DNA-binding domain"/>
    <property type="match status" value="1"/>
</dbReference>
<feature type="domain" description="HTH iclR-type" evidence="5">
    <location>
        <begin position="24"/>
        <end position="82"/>
    </location>
</feature>
<reference evidence="8" key="1">
    <citation type="journal article" date="2019" name="Int. J. Syst. Evol. Microbiol.">
        <title>The Global Catalogue of Microorganisms (GCM) 10K type strain sequencing project: providing services to taxonomists for standard genome sequencing and annotation.</title>
        <authorList>
            <consortium name="The Broad Institute Genomics Platform"/>
            <consortium name="The Broad Institute Genome Sequencing Center for Infectious Disease"/>
            <person name="Wu L."/>
            <person name="Ma J."/>
        </authorList>
    </citation>
    <scope>NUCLEOTIDE SEQUENCE [LARGE SCALE GENOMIC DNA]</scope>
    <source>
        <strain evidence="8">JCM 18126</strain>
    </source>
</reference>
<evidence type="ECO:0000256" key="2">
    <source>
        <dbReference type="ARBA" id="ARBA00023125"/>
    </source>
</evidence>
<dbReference type="InterPro" id="IPR050707">
    <property type="entry name" value="HTH_MetabolicPath_Reg"/>
</dbReference>
<evidence type="ECO:0000259" key="5">
    <source>
        <dbReference type="PROSITE" id="PS51077"/>
    </source>
</evidence>
<dbReference type="EMBL" id="BAABIL010000058">
    <property type="protein sequence ID" value="GAA4965411.1"/>
    <property type="molecule type" value="Genomic_DNA"/>
</dbReference>
<dbReference type="PANTHER" id="PTHR30136">
    <property type="entry name" value="HELIX-TURN-HELIX TRANSCRIPTIONAL REGULATOR, ICLR FAMILY"/>
    <property type="match status" value="1"/>
</dbReference>
<dbReference type="Gene3D" id="3.30.450.40">
    <property type="match status" value="1"/>
</dbReference>
<evidence type="ECO:0000256" key="1">
    <source>
        <dbReference type="ARBA" id="ARBA00023015"/>
    </source>
</evidence>
<dbReference type="SUPFAM" id="SSF55781">
    <property type="entry name" value="GAF domain-like"/>
    <property type="match status" value="1"/>
</dbReference>
<accession>A0ABP9HA81</accession>
<dbReference type="Proteomes" id="UP001501195">
    <property type="component" value="Unassembled WGS sequence"/>
</dbReference>
<dbReference type="InterPro" id="IPR029016">
    <property type="entry name" value="GAF-like_dom_sf"/>
</dbReference>
<dbReference type="PROSITE" id="PS51077">
    <property type="entry name" value="HTH_ICLR"/>
    <property type="match status" value="1"/>
</dbReference>
<dbReference type="InterPro" id="IPR014757">
    <property type="entry name" value="Tscrpt_reg_IclR_C"/>
</dbReference>
<dbReference type="PANTHER" id="PTHR30136:SF35">
    <property type="entry name" value="HTH-TYPE TRANSCRIPTIONAL REGULATOR RV1719"/>
    <property type="match status" value="1"/>
</dbReference>
<evidence type="ECO:0000313" key="7">
    <source>
        <dbReference type="EMBL" id="GAA4965411.1"/>
    </source>
</evidence>
<keyword evidence="8" id="KW-1185">Reference proteome</keyword>
<dbReference type="PROSITE" id="PS51078">
    <property type="entry name" value="ICLR_ED"/>
    <property type="match status" value="1"/>
</dbReference>
<proteinExistence type="predicted"/>
<keyword evidence="3" id="KW-0804">Transcription</keyword>
<evidence type="ECO:0000313" key="8">
    <source>
        <dbReference type="Proteomes" id="UP001501195"/>
    </source>
</evidence>